<evidence type="ECO:0008006" key="4">
    <source>
        <dbReference type="Google" id="ProtNLM"/>
    </source>
</evidence>
<sequence length="337" mass="38041">MGAMSGGSFLLQHLLQGLFLGAWAGGSLLLLLPLIRAVRRGAVRYRRLQSLNAGTALPSVRRERGLWSRLVSRGPLKHLREEMEIAEMRAGVEPVLALMLILAFGGWFGAEAAVKLLQAKFAVGADRQIPIQAWLLSSGAALFLASLPYFWIRFRVQQKRQRIALRMIAVVQNLIGHYRPRLTLAEVIVKSSDSMPYEVRSEWRRLELALHMKGVQEALYDFARRVDNEWGDDLADLLLIGSHYGTDVTEALHHLTLRMQTAKRLEENRLAMITVYRLGTTFMAGFAFFVVGFNIYADGTNYRHYFVDPAGRMLLLASFAVMFVSMVMVVRSGRRAF</sequence>
<feature type="transmembrane region" description="Helical" evidence="1">
    <location>
        <begin position="274"/>
        <end position="297"/>
    </location>
</feature>
<evidence type="ECO:0000313" key="3">
    <source>
        <dbReference type="Proteomes" id="UP000007523"/>
    </source>
</evidence>
<evidence type="ECO:0000256" key="1">
    <source>
        <dbReference type="SAM" id="Phobius"/>
    </source>
</evidence>
<dbReference type="HOGENOM" id="CLU_823475_0_0_9"/>
<dbReference type="Proteomes" id="UP000007523">
    <property type="component" value="Chromosome"/>
</dbReference>
<name>H6N997_9BACL</name>
<dbReference type="KEGG" id="pmq:PM3016_899"/>
<keyword evidence="3" id="KW-1185">Reference proteome</keyword>
<dbReference type="AlphaFoldDB" id="H6N997"/>
<reference evidence="2 3" key="1">
    <citation type="journal article" date="2012" name="J. Bacteriol.">
        <title>Complete Genome Sequence of Paenibacillus mucilaginosus 3016, a Bacterium Functional as Microbial Fertilizer.</title>
        <authorList>
            <person name="Ma M."/>
            <person name="Wang Z."/>
            <person name="Li L."/>
            <person name="Jiang X."/>
            <person name="Guan D."/>
            <person name="Cao F."/>
            <person name="Chen H."/>
            <person name="Wang X."/>
            <person name="Shen D."/>
            <person name="Du B."/>
            <person name="Li J."/>
        </authorList>
    </citation>
    <scope>NUCLEOTIDE SEQUENCE [LARGE SCALE GENOMIC DNA]</scope>
    <source>
        <strain evidence="2 3">3016</strain>
    </source>
</reference>
<dbReference type="PANTHER" id="PTHR35007:SF2">
    <property type="entry name" value="PILUS ASSEMBLE PROTEIN"/>
    <property type="match status" value="1"/>
</dbReference>
<keyword evidence="1" id="KW-1133">Transmembrane helix</keyword>
<evidence type="ECO:0000313" key="2">
    <source>
        <dbReference type="EMBL" id="AFC27843.1"/>
    </source>
</evidence>
<feature type="transmembrane region" description="Helical" evidence="1">
    <location>
        <begin position="309"/>
        <end position="330"/>
    </location>
</feature>
<feature type="transmembrane region" description="Helical" evidence="1">
    <location>
        <begin position="20"/>
        <end position="38"/>
    </location>
</feature>
<feature type="transmembrane region" description="Helical" evidence="1">
    <location>
        <begin position="90"/>
        <end position="109"/>
    </location>
</feature>
<keyword evidence="1" id="KW-0472">Membrane</keyword>
<proteinExistence type="predicted"/>
<protein>
    <recommendedName>
        <fullName evidence="4">Type II secretion system protein GspF domain-containing protein</fullName>
    </recommendedName>
</protein>
<feature type="transmembrane region" description="Helical" evidence="1">
    <location>
        <begin position="129"/>
        <end position="152"/>
    </location>
</feature>
<dbReference type="EMBL" id="CP003235">
    <property type="protein sequence ID" value="AFC27843.1"/>
    <property type="molecule type" value="Genomic_DNA"/>
</dbReference>
<organism evidence="2 3">
    <name type="scientific">Paenibacillus mucilaginosus 3016</name>
    <dbReference type="NCBI Taxonomy" id="1116391"/>
    <lineage>
        <taxon>Bacteria</taxon>
        <taxon>Bacillati</taxon>
        <taxon>Bacillota</taxon>
        <taxon>Bacilli</taxon>
        <taxon>Bacillales</taxon>
        <taxon>Paenibacillaceae</taxon>
        <taxon>Paenibacillus</taxon>
    </lineage>
</organism>
<dbReference type="STRING" id="1116391.PM3016_899"/>
<gene>
    <name evidence="2" type="ORF">PM3016_899</name>
</gene>
<dbReference type="RefSeq" id="WP_014368597.1">
    <property type="nucleotide sequence ID" value="NC_016935.1"/>
</dbReference>
<keyword evidence="1" id="KW-0812">Transmembrane</keyword>
<dbReference type="PANTHER" id="PTHR35007">
    <property type="entry name" value="INTEGRAL MEMBRANE PROTEIN-RELATED"/>
    <property type="match status" value="1"/>
</dbReference>
<accession>H6N997</accession>